<accession>A0A0B0NGY2</accession>
<dbReference type="Proteomes" id="UP000032142">
    <property type="component" value="Unassembled WGS sequence"/>
</dbReference>
<gene>
    <name evidence="1" type="ORF">F383_12406</name>
</gene>
<proteinExistence type="predicted"/>
<dbReference type="AlphaFoldDB" id="A0A0B0NGY2"/>
<protein>
    <submittedName>
        <fullName evidence="1">Uncharacterized protein</fullName>
    </submittedName>
</protein>
<organism evidence="1 2">
    <name type="scientific">Gossypium arboreum</name>
    <name type="common">Tree cotton</name>
    <name type="synonym">Gossypium nanking</name>
    <dbReference type="NCBI Taxonomy" id="29729"/>
    <lineage>
        <taxon>Eukaryota</taxon>
        <taxon>Viridiplantae</taxon>
        <taxon>Streptophyta</taxon>
        <taxon>Embryophyta</taxon>
        <taxon>Tracheophyta</taxon>
        <taxon>Spermatophyta</taxon>
        <taxon>Magnoliopsida</taxon>
        <taxon>eudicotyledons</taxon>
        <taxon>Gunneridae</taxon>
        <taxon>Pentapetalae</taxon>
        <taxon>rosids</taxon>
        <taxon>malvids</taxon>
        <taxon>Malvales</taxon>
        <taxon>Malvaceae</taxon>
        <taxon>Malvoideae</taxon>
        <taxon>Gossypium</taxon>
    </lineage>
</organism>
<reference evidence="2" key="1">
    <citation type="submission" date="2014-09" db="EMBL/GenBank/DDBJ databases">
        <authorList>
            <person name="Mudge J."/>
            <person name="Ramaraj T."/>
            <person name="Lindquist I.E."/>
            <person name="Bharti A.K."/>
            <person name="Sundararajan A."/>
            <person name="Cameron C.T."/>
            <person name="Woodward J.E."/>
            <person name="May G.D."/>
            <person name="Brubaker C."/>
            <person name="Broadhvest J."/>
            <person name="Wilkins T.A."/>
        </authorList>
    </citation>
    <scope>NUCLEOTIDE SEQUENCE</scope>
    <source>
        <strain evidence="2">cv. AKA8401</strain>
    </source>
</reference>
<name>A0A0B0NGY2_GOSAR</name>
<dbReference type="EMBL" id="KN393551">
    <property type="protein sequence ID" value="KHG10296.1"/>
    <property type="molecule type" value="Genomic_DNA"/>
</dbReference>
<evidence type="ECO:0000313" key="2">
    <source>
        <dbReference type="Proteomes" id="UP000032142"/>
    </source>
</evidence>
<evidence type="ECO:0000313" key="1">
    <source>
        <dbReference type="EMBL" id="KHG10296.1"/>
    </source>
</evidence>
<keyword evidence="2" id="KW-1185">Reference proteome</keyword>
<sequence length="19" mass="2387">MVETYARVFERVDKNRPFE</sequence>